<protein>
    <recommendedName>
        <fullName evidence="1">RNA-directed DNA polymerase</fullName>
        <ecNumber evidence="1">2.7.7.49</ecNumber>
    </recommendedName>
</protein>
<feature type="domain" description="Integrase zinc-binding" evidence="2">
    <location>
        <begin position="84"/>
        <end position="124"/>
    </location>
</feature>
<accession>A0A0N4X1N6</accession>
<dbReference type="InterPro" id="IPR041588">
    <property type="entry name" value="Integrase_H2C2"/>
</dbReference>
<dbReference type="GO" id="GO:0003964">
    <property type="term" value="F:RNA-directed DNA polymerase activity"/>
    <property type="evidence" value="ECO:0007669"/>
    <property type="project" value="UniProtKB-EC"/>
</dbReference>
<reference evidence="3" key="1">
    <citation type="submission" date="2017-02" db="UniProtKB">
        <authorList>
            <consortium name="WormBaseParasite"/>
        </authorList>
    </citation>
    <scope>IDENTIFICATION</scope>
</reference>
<proteinExistence type="predicted"/>
<dbReference type="InterPro" id="IPR036397">
    <property type="entry name" value="RNaseH_sf"/>
</dbReference>
<evidence type="ECO:0000256" key="1">
    <source>
        <dbReference type="ARBA" id="ARBA00012493"/>
    </source>
</evidence>
<dbReference type="PANTHER" id="PTHR37984:SF5">
    <property type="entry name" value="PROTEIN NYNRIN-LIKE"/>
    <property type="match status" value="1"/>
</dbReference>
<evidence type="ECO:0000259" key="2">
    <source>
        <dbReference type="Pfam" id="PF17921"/>
    </source>
</evidence>
<dbReference type="Gene3D" id="1.10.340.70">
    <property type="match status" value="1"/>
</dbReference>
<dbReference type="WBParaSite" id="HPLM_0001824301-mRNA-1">
    <property type="protein sequence ID" value="HPLM_0001824301-mRNA-1"/>
    <property type="gene ID" value="HPLM_0001824301"/>
</dbReference>
<dbReference type="EC" id="2.7.7.49" evidence="1"/>
<dbReference type="Gene3D" id="3.30.420.10">
    <property type="entry name" value="Ribonuclease H-like superfamily/Ribonuclease H"/>
    <property type="match status" value="1"/>
</dbReference>
<organism evidence="3">
    <name type="scientific">Haemonchus placei</name>
    <name type="common">Barber's pole worm</name>
    <dbReference type="NCBI Taxonomy" id="6290"/>
    <lineage>
        <taxon>Eukaryota</taxon>
        <taxon>Metazoa</taxon>
        <taxon>Ecdysozoa</taxon>
        <taxon>Nematoda</taxon>
        <taxon>Chromadorea</taxon>
        <taxon>Rhabditida</taxon>
        <taxon>Rhabditina</taxon>
        <taxon>Rhabditomorpha</taxon>
        <taxon>Strongyloidea</taxon>
        <taxon>Trichostrongylidae</taxon>
        <taxon>Haemonchus</taxon>
    </lineage>
</organism>
<dbReference type="GO" id="GO:0003676">
    <property type="term" value="F:nucleic acid binding"/>
    <property type="evidence" value="ECO:0007669"/>
    <property type="project" value="InterPro"/>
</dbReference>
<evidence type="ECO:0000313" key="3">
    <source>
        <dbReference type="WBParaSite" id="HPLM_0001824301-mRNA-1"/>
    </source>
</evidence>
<dbReference type="InterPro" id="IPR050951">
    <property type="entry name" value="Retrovirus_Pol_polyprotein"/>
</dbReference>
<dbReference type="Pfam" id="PF17921">
    <property type="entry name" value="Integrase_H2C2"/>
    <property type="match status" value="1"/>
</dbReference>
<dbReference type="PANTHER" id="PTHR37984">
    <property type="entry name" value="PROTEIN CBG26694"/>
    <property type="match status" value="1"/>
</dbReference>
<name>A0A0N4X1N6_HAEPC</name>
<sequence length="232" mass="26875">MRAGLLNSFFWRRLRFLRHHLLRVIVNQRNYSYLSSKSPTVPNEVLRSSDQSSHTSNWRVFLSHPLIDTILVEDCLRTGKRVVIPKKLQANVSKELHVGHPGIVRMKKFARRYVYWSNIDEDCESENRATDRNVKRYAKYSIEVPLETWPTPTRVWQRIHVDFAGSIYGCYYAVLADAFSKWPEKLEMKNISANQTVKGLGVVRKNGPPKTIVTMEPNSAQINSGKCARKEE</sequence>
<dbReference type="AlphaFoldDB" id="A0A0N4X1N6"/>